<dbReference type="InterPro" id="IPR009003">
    <property type="entry name" value="Peptidase_S1_PA"/>
</dbReference>
<gene>
    <name evidence="2" type="ORF">COM45_01000</name>
</gene>
<name>A0A2A4AM60_9CORY</name>
<organism evidence="2 3">
    <name type="scientific">Corynebacterium accolens</name>
    <dbReference type="NCBI Taxonomy" id="38284"/>
    <lineage>
        <taxon>Bacteria</taxon>
        <taxon>Bacillati</taxon>
        <taxon>Actinomycetota</taxon>
        <taxon>Actinomycetes</taxon>
        <taxon>Mycobacteriales</taxon>
        <taxon>Corynebacteriaceae</taxon>
        <taxon>Corynebacterium</taxon>
    </lineage>
</organism>
<dbReference type="PROSITE" id="PS50240">
    <property type="entry name" value="TRYPSIN_DOM"/>
    <property type="match status" value="1"/>
</dbReference>
<evidence type="ECO:0000313" key="2">
    <source>
        <dbReference type="EMBL" id="PCC84023.1"/>
    </source>
</evidence>
<feature type="domain" description="Peptidase S1" evidence="1">
    <location>
        <begin position="22"/>
        <end position="260"/>
    </location>
</feature>
<keyword evidence="2" id="KW-0645">Protease</keyword>
<sequence length="270" mass="29727">MTGSLRHIMQLAFLSPLLPVLLVFGSLFIGMKFESTLLMDSGREGLPAEMISLKSSSKVVQQDDRVGQLWIKESEKTMKKRCTVNHLRNGFWITARHCVQGLNGQSASGFIRQYDGQSAKVEDVYTKGETEDVALIKVSDGINADSFELPTKSLTFNDEASLIGYGGYHDFPSTAEVRVVAYYDKYSFEAGSFSNILQSVATTDAWSCSGDSGGAIYSGNTIYAVHTAGGANPTCQDRRGGKMWHSDIFPYADWINSLMKETQDSSEGYR</sequence>
<dbReference type="EMBL" id="NWBP01000001">
    <property type="protein sequence ID" value="PCC84023.1"/>
    <property type="molecule type" value="Genomic_DNA"/>
</dbReference>
<proteinExistence type="predicted"/>
<dbReference type="SUPFAM" id="SSF50494">
    <property type="entry name" value="Trypsin-like serine proteases"/>
    <property type="match status" value="1"/>
</dbReference>
<comment type="caution">
    <text evidence="2">The sequence shown here is derived from an EMBL/GenBank/DDBJ whole genome shotgun (WGS) entry which is preliminary data.</text>
</comment>
<dbReference type="Gene3D" id="2.40.10.10">
    <property type="entry name" value="Trypsin-like serine proteases"/>
    <property type="match status" value="1"/>
</dbReference>
<evidence type="ECO:0000259" key="1">
    <source>
        <dbReference type="PROSITE" id="PS50240"/>
    </source>
</evidence>
<dbReference type="GO" id="GO:0006508">
    <property type="term" value="P:proteolysis"/>
    <property type="evidence" value="ECO:0007669"/>
    <property type="project" value="UniProtKB-KW"/>
</dbReference>
<keyword evidence="2" id="KW-0378">Hydrolase</keyword>
<dbReference type="AlphaFoldDB" id="A0A2A4AM60"/>
<evidence type="ECO:0000313" key="3">
    <source>
        <dbReference type="Proteomes" id="UP000218690"/>
    </source>
</evidence>
<protein>
    <submittedName>
        <fullName evidence="2">Serine protease</fullName>
    </submittedName>
</protein>
<accession>A0A2A4AM60</accession>
<dbReference type="Proteomes" id="UP000218690">
    <property type="component" value="Unassembled WGS sequence"/>
</dbReference>
<dbReference type="InterPro" id="IPR001254">
    <property type="entry name" value="Trypsin_dom"/>
</dbReference>
<dbReference type="Pfam" id="PF00089">
    <property type="entry name" value="Trypsin"/>
    <property type="match status" value="1"/>
</dbReference>
<dbReference type="GO" id="GO:0004252">
    <property type="term" value="F:serine-type endopeptidase activity"/>
    <property type="evidence" value="ECO:0007669"/>
    <property type="project" value="InterPro"/>
</dbReference>
<reference evidence="2 3" key="1">
    <citation type="submission" date="2017-09" db="EMBL/GenBank/DDBJ databases">
        <title>Draft Genome Sequence of Corynebacterium accolens AH4003.</title>
        <authorList>
            <person name="Chen Y."/>
            <person name="Oosthuysen W.F."/>
            <person name="Kelley S."/>
            <person name="Horswill A."/>
        </authorList>
    </citation>
    <scope>NUCLEOTIDE SEQUENCE [LARGE SCALE GENOMIC DNA]</scope>
    <source>
        <strain evidence="2 3">AH4003</strain>
    </source>
</reference>
<dbReference type="InterPro" id="IPR043504">
    <property type="entry name" value="Peptidase_S1_PA_chymotrypsin"/>
</dbReference>